<sequence>MFLWHYCILQYLSFYDIFLVEVVYVTFVISGCCHVNGLVFGSEVLWQRQKAETSVEQFTWSSLSVMRH</sequence>
<name>A0AAE1IPJ8_9FABA</name>
<keyword evidence="1" id="KW-0812">Transmembrane</keyword>
<protein>
    <submittedName>
        <fullName evidence="2">Uncharacterized protein</fullName>
    </submittedName>
</protein>
<comment type="caution">
    <text evidence="2">The sequence shown here is derived from an EMBL/GenBank/DDBJ whole genome shotgun (WGS) entry which is preliminary data.</text>
</comment>
<keyword evidence="3" id="KW-1185">Reference proteome</keyword>
<keyword evidence="1" id="KW-1133">Transmembrane helix</keyword>
<reference evidence="2" key="1">
    <citation type="submission" date="2023-10" db="EMBL/GenBank/DDBJ databases">
        <title>Chromosome-level genome of the transformable northern wattle, Acacia crassicarpa.</title>
        <authorList>
            <person name="Massaro I."/>
            <person name="Sinha N.R."/>
            <person name="Poethig S."/>
            <person name="Leichty A.R."/>
        </authorList>
    </citation>
    <scope>NUCLEOTIDE SEQUENCE</scope>
    <source>
        <strain evidence="2">Acra3RX</strain>
        <tissue evidence="2">Leaf</tissue>
    </source>
</reference>
<dbReference type="AlphaFoldDB" id="A0AAE1IPJ8"/>
<organism evidence="2 3">
    <name type="scientific">Acacia crassicarpa</name>
    <name type="common">northern wattle</name>
    <dbReference type="NCBI Taxonomy" id="499986"/>
    <lineage>
        <taxon>Eukaryota</taxon>
        <taxon>Viridiplantae</taxon>
        <taxon>Streptophyta</taxon>
        <taxon>Embryophyta</taxon>
        <taxon>Tracheophyta</taxon>
        <taxon>Spermatophyta</taxon>
        <taxon>Magnoliopsida</taxon>
        <taxon>eudicotyledons</taxon>
        <taxon>Gunneridae</taxon>
        <taxon>Pentapetalae</taxon>
        <taxon>rosids</taxon>
        <taxon>fabids</taxon>
        <taxon>Fabales</taxon>
        <taxon>Fabaceae</taxon>
        <taxon>Caesalpinioideae</taxon>
        <taxon>mimosoid clade</taxon>
        <taxon>Acacieae</taxon>
        <taxon>Acacia</taxon>
    </lineage>
</organism>
<feature type="transmembrane region" description="Helical" evidence="1">
    <location>
        <begin position="12"/>
        <end position="40"/>
    </location>
</feature>
<dbReference type="EMBL" id="JAWXYG010000013">
    <property type="protein sequence ID" value="KAK4254901.1"/>
    <property type="molecule type" value="Genomic_DNA"/>
</dbReference>
<evidence type="ECO:0000313" key="2">
    <source>
        <dbReference type="EMBL" id="KAK4254901.1"/>
    </source>
</evidence>
<gene>
    <name evidence="2" type="ORF">QN277_007977</name>
</gene>
<evidence type="ECO:0000256" key="1">
    <source>
        <dbReference type="SAM" id="Phobius"/>
    </source>
</evidence>
<dbReference type="Proteomes" id="UP001293593">
    <property type="component" value="Unassembled WGS sequence"/>
</dbReference>
<keyword evidence="1" id="KW-0472">Membrane</keyword>
<proteinExistence type="predicted"/>
<accession>A0AAE1IPJ8</accession>
<evidence type="ECO:0000313" key="3">
    <source>
        <dbReference type="Proteomes" id="UP001293593"/>
    </source>
</evidence>